<proteinExistence type="predicted"/>
<dbReference type="PANTHER" id="PTHR40590">
    <property type="entry name" value="CYTOPLASMIC PROTEIN-RELATED"/>
    <property type="match status" value="1"/>
</dbReference>
<dbReference type="KEGG" id="spzr:G5C33_04595"/>
<evidence type="ECO:0000313" key="1">
    <source>
        <dbReference type="EMBL" id="QIG79137.1"/>
    </source>
</evidence>
<name>A0A6G6Y2V3_9SPHN</name>
<dbReference type="InterPro" id="IPR047111">
    <property type="entry name" value="YbaP-like"/>
</dbReference>
<reference evidence="1 2" key="1">
    <citation type="submission" date="2020-02" db="EMBL/GenBank/DDBJ databases">
        <authorList>
            <person name="Zheng R.K."/>
            <person name="Sun C.M."/>
        </authorList>
    </citation>
    <scope>NUCLEOTIDE SEQUENCE [LARGE SCALE GENOMIC DNA]</scope>
    <source>
        <strain evidence="2">zrk23</strain>
    </source>
</reference>
<dbReference type="PROSITE" id="PS51257">
    <property type="entry name" value="PROKAR_LIPOPROTEIN"/>
    <property type="match status" value="1"/>
</dbReference>
<dbReference type="InterPro" id="IPR002816">
    <property type="entry name" value="TraB/PrgY/GumN_fam"/>
</dbReference>
<dbReference type="Proteomes" id="UP000501568">
    <property type="component" value="Chromosome"/>
</dbReference>
<evidence type="ECO:0000313" key="2">
    <source>
        <dbReference type="Proteomes" id="UP000501568"/>
    </source>
</evidence>
<organism evidence="1 2">
    <name type="scientific">Stakelama tenebrarum</name>
    <dbReference type="NCBI Taxonomy" id="2711215"/>
    <lineage>
        <taxon>Bacteria</taxon>
        <taxon>Pseudomonadati</taxon>
        <taxon>Pseudomonadota</taxon>
        <taxon>Alphaproteobacteria</taxon>
        <taxon>Sphingomonadales</taxon>
        <taxon>Sphingomonadaceae</taxon>
        <taxon>Stakelama</taxon>
    </lineage>
</organism>
<dbReference type="PANTHER" id="PTHR40590:SF1">
    <property type="entry name" value="CYTOPLASMIC PROTEIN"/>
    <property type="match status" value="1"/>
</dbReference>
<dbReference type="CDD" id="cd14789">
    <property type="entry name" value="Tiki"/>
    <property type="match status" value="1"/>
</dbReference>
<protein>
    <submittedName>
        <fullName evidence="1">TraB/GumN family protein</fullName>
    </submittedName>
</protein>
<dbReference type="EMBL" id="CP049109">
    <property type="protein sequence ID" value="QIG79137.1"/>
    <property type="molecule type" value="Genomic_DNA"/>
</dbReference>
<keyword evidence="2" id="KW-1185">Reference proteome</keyword>
<sequence length="294" mass="32066">MPPLRFFLCGLLLLAAACRPAPQRNRDADPALWIVQDEDTTIYLFGTIHVLKPGLSWFDEGVREAFDASDTLTLETIVPDDATMQALVRELGTDAAAPPLRERLSPAMARKLEKALADEGISPGRFDAMDPWLAATTLASLEVSRLGYARADGAEQVLREAARQSGKQIRGLETPREQLGYFDGLSMQAQQALLAATLDEQSDTEAMLARIVEAWSAGDTKALADLINADVSDSPELVRTLLVERNARWAQWIAARMERPGTIFVAVGAGHLAGETSVQAMLARRGLETHRVAY</sequence>
<dbReference type="Pfam" id="PF01963">
    <property type="entry name" value="TraB_PrgY_gumN"/>
    <property type="match status" value="1"/>
</dbReference>
<accession>A0A6G6Y2V3</accession>
<gene>
    <name evidence="1" type="ORF">G5C33_04595</name>
</gene>
<dbReference type="AlphaFoldDB" id="A0A6G6Y2V3"/>